<keyword evidence="1" id="KW-1133">Transmembrane helix</keyword>
<proteinExistence type="predicted"/>
<name>A0A5N5WZR7_9EURO</name>
<gene>
    <name evidence="2" type="ORF">BDV29DRAFT_174628</name>
</gene>
<dbReference type="EMBL" id="ML732219">
    <property type="protein sequence ID" value="KAB8073849.1"/>
    <property type="molecule type" value="Genomic_DNA"/>
</dbReference>
<feature type="transmembrane region" description="Helical" evidence="1">
    <location>
        <begin position="12"/>
        <end position="33"/>
    </location>
</feature>
<keyword evidence="1" id="KW-0472">Membrane</keyword>
<organism evidence="2 3">
    <name type="scientific">Aspergillus leporis</name>
    <dbReference type="NCBI Taxonomy" id="41062"/>
    <lineage>
        <taxon>Eukaryota</taxon>
        <taxon>Fungi</taxon>
        <taxon>Dikarya</taxon>
        <taxon>Ascomycota</taxon>
        <taxon>Pezizomycotina</taxon>
        <taxon>Eurotiomycetes</taxon>
        <taxon>Eurotiomycetidae</taxon>
        <taxon>Eurotiales</taxon>
        <taxon>Aspergillaceae</taxon>
        <taxon>Aspergillus</taxon>
        <taxon>Aspergillus subgen. Circumdati</taxon>
    </lineage>
</organism>
<reference evidence="2 3" key="1">
    <citation type="submission" date="2019-04" db="EMBL/GenBank/DDBJ databases">
        <title>Friends and foes A comparative genomics study of 23 Aspergillus species from section Flavi.</title>
        <authorList>
            <consortium name="DOE Joint Genome Institute"/>
            <person name="Kjaerbolling I."/>
            <person name="Vesth T."/>
            <person name="Frisvad J.C."/>
            <person name="Nybo J.L."/>
            <person name="Theobald S."/>
            <person name="Kildgaard S."/>
            <person name="Isbrandt T."/>
            <person name="Kuo A."/>
            <person name="Sato A."/>
            <person name="Lyhne E.K."/>
            <person name="Kogle M.E."/>
            <person name="Wiebenga A."/>
            <person name="Kun R.S."/>
            <person name="Lubbers R.J."/>
            <person name="Makela M.R."/>
            <person name="Barry K."/>
            <person name="Chovatia M."/>
            <person name="Clum A."/>
            <person name="Daum C."/>
            <person name="Haridas S."/>
            <person name="He G."/>
            <person name="LaButti K."/>
            <person name="Lipzen A."/>
            <person name="Mondo S."/>
            <person name="Riley R."/>
            <person name="Salamov A."/>
            <person name="Simmons B.A."/>
            <person name="Magnuson J.K."/>
            <person name="Henrissat B."/>
            <person name="Mortensen U.H."/>
            <person name="Larsen T.O."/>
            <person name="Devries R.P."/>
            <person name="Grigoriev I.V."/>
            <person name="Machida M."/>
            <person name="Baker S.E."/>
            <person name="Andersen M.R."/>
        </authorList>
    </citation>
    <scope>NUCLEOTIDE SEQUENCE [LARGE SCALE GENOMIC DNA]</scope>
    <source>
        <strain evidence="2 3">CBS 151.66</strain>
    </source>
</reference>
<sequence>MGKKLTFDILWFIFFCFCFTLFYFILLHILSFFCSSSKYRFGSTEKKTPVVDFIPSSTV</sequence>
<dbReference type="AlphaFoldDB" id="A0A5N5WZR7"/>
<dbReference type="Proteomes" id="UP000326565">
    <property type="component" value="Unassembled WGS sequence"/>
</dbReference>
<evidence type="ECO:0000256" key="1">
    <source>
        <dbReference type="SAM" id="Phobius"/>
    </source>
</evidence>
<keyword evidence="3" id="KW-1185">Reference proteome</keyword>
<keyword evidence="1" id="KW-0812">Transmembrane</keyword>
<evidence type="ECO:0000313" key="2">
    <source>
        <dbReference type="EMBL" id="KAB8073849.1"/>
    </source>
</evidence>
<accession>A0A5N5WZR7</accession>
<protein>
    <submittedName>
        <fullName evidence="2">Uncharacterized protein</fullName>
    </submittedName>
</protein>
<evidence type="ECO:0000313" key="3">
    <source>
        <dbReference type="Proteomes" id="UP000326565"/>
    </source>
</evidence>